<feature type="non-terminal residue" evidence="2">
    <location>
        <position position="1"/>
    </location>
</feature>
<proteinExistence type="predicted"/>
<name>A0A1D1Y7F6_9ARAE</name>
<feature type="compositionally biased region" description="Basic residues" evidence="1">
    <location>
        <begin position="1"/>
        <end position="19"/>
    </location>
</feature>
<feature type="non-terminal residue" evidence="2">
    <location>
        <position position="188"/>
    </location>
</feature>
<organism evidence="2">
    <name type="scientific">Anthurium amnicola</name>
    <dbReference type="NCBI Taxonomy" id="1678845"/>
    <lineage>
        <taxon>Eukaryota</taxon>
        <taxon>Viridiplantae</taxon>
        <taxon>Streptophyta</taxon>
        <taxon>Embryophyta</taxon>
        <taxon>Tracheophyta</taxon>
        <taxon>Spermatophyta</taxon>
        <taxon>Magnoliopsida</taxon>
        <taxon>Liliopsida</taxon>
        <taxon>Araceae</taxon>
        <taxon>Pothoideae</taxon>
        <taxon>Potheae</taxon>
        <taxon>Anthurium</taxon>
    </lineage>
</organism>
<dbReference type="AlphaFoldDB" id="A0A1D1Y7F6"/>
<feature type="region of interest" description="Disordered" evidence="1">
    <location>
        <begin position="1"/>
        <end position="26"/>
    </location>
</feature>
<accession>A0A1D1Y7F6</accession>
<protein>
    <submittedName>
        <fullName evidence="2">Uncharacterized protein</fullName>
    </submittedName>
</protein>
<gene>
    <name evidence="2" type="ORF">g.76817</name>
</gene>
<dbReference type="EMBL" id="GDJX01017376">
    <property type="protein sequence ID" value="JAT50560.1"/>
    <property type="molecule type" value="Transcribed_RNA"/>
</dbReference>
<reference evidence="2" key="1">
    <citation type="submission" date="2015-07" db="EMBL/GenBank/DDBJ databases">
        <title>Transcriptome Assembly of Anthurium amnicola.</title>
        <authorList>
            <person name="Suzuki J."/>
        </authorList>
    </citation>
    <scope>NUCLEOTIDE SEQUENCE</scope>
</reference>
<evidence type="ECO:0000313" key="2">
    <source>
        <dbReference type="EMBL" id="JAT50560.1"/>
    </source>
</evidence>
<sequence length="188" mass="21244">HHHHHHHHGQHLHLHHHHPPQLQVMPGQPQLQHFHTIPMTQQLFQQTHQFHLFQQEQESRMQQSHLGLDQPPGPVKVPPFLGPVNFKLAADESAGGGSRDGLTEEGGVQGDDGSESRLHPWSTAGEEESAIKEPFWRPLDVDYINRNSNNNKRCREKQLDPPNGGKHSKASTSRQGNDVEDGNNNNNN</sequence>
<feature type="region of interest" description="Disordered" evidence="1">
    <location>
        <begin position="91"/>
        <end position="188"/>
    </location>
</feature>
<evidence type="ECO:0000256" key="1">
    <source>
        <dbReference type="SAM" id="MobiDB-lite"/>
    </source>
</evidence>